<protein>
    <recommendedName>
        <fullName evidence="1">Peptidase M17 peptidase B-like N-terminal domain-containing protein</fullName>
    </recommendedName>
</protein>
<evidence type="ECO:0000259" key="1">
    <source>
        <dbReference type="Pfam" id="PF12404"/>
    </source>
</evidence>
<dbReference type="EMBL" id="WKRU01000511">
    <property type="protein sequence ID" value="MSL41553.1"/>
    <property type="molecule type" value="Genomic_DNA"/>
</dbReference>
<proteinExistence type="predicted"/>
<gene>
    <name evidence="2" type="ORF">GKE65_26135</name>
</gene>
<feature type="domain" description="Peptidase M17 peptidase B-like N-terminal" evidence="1">
    <location>
        <begin position="5"/>
        <end position="32"/>
    </location>
</feature>
<dbReference type="RefSeq" id="WP_154317512.1">
    <property type="nucleotide sequence ID" value="NZ_JBGTXR010000323.1"/>
</dbReference>
<dbReference type="Pfam" id="PF12404">
    <property type="entry name" value="DUF3663"/>
    <property type="match status" value="1"/>
</dbReference>
<dbReference type="AlphaFoldDB" id="A0A6C9QIQ1"/>
<name>A0A6C9QIQ1_ECOLX</name>
<reference evidence="2" key="1">
    <citation type="journal article" date="2019" name="Nat. Med.">
        <title>A library of human gut bacterial isolates paired with longitudinal multiomics data enables mechanistic microbiome research.</title>
        <authorList>
            <person name="Poyet M."/>
            <person name="Groussin M."/>
            <person name="Gibbons S.M."/>
            <person name="Avila-Pacheco J."/>
            <person name="Jiang X."/>
            <person name="Kearney S.M."/>
            <person name="Perrotta A.R."/>
            <person name="Berdy B."/>
            <person name="Zhao S."/>
            <person name="Lieberman T.D."/>
            <person name="Swanson P.K."/>
            <person name="Smith M."/>
            <person name="Roesemann S."/>
            <person name="Alexander J.E."/>
            <person name="Rich S.A."/>
            <person name="Livny J."/>
            <person name="Vlamakis H."/>
            <person name="Clish C."/>
            <person name="Bullock K."/>
            <person name="Deik A."/>
            <person name="Scott J."/>
            <person name="Pierce K.A."/>
            <person name="Xavier R.J."/>
            <person name="Alm E.J."/>
        </authorList>
    </citation>
    <scope>NUCLEOTIDE SEQUENCE</scope>
    <source>
        <strain evidence="2">BIOML-A446</strain>
    </source>
</reference>
<dbReference type="InterPro" id="IPR047620">
    <property type="entry name" value="M17_PepB-like_N"/>
</dbReference>
<accession>A0A6C9QIQ1</accession>
<comment type="caution">
    <text evidence="2">The sequence shown here is derived from an EMBL/GenBank/DDBJ whole genome shotgun (WGS) entry which is preliminary data.</text>
</comment>
<feature type="non-terminal residue" evidence="2">
    <location>
        <position position="32"/>
    </location>
</feature>
<sequence length="32" mass="3515">MTEAMKITLSTQPADARWGEKATYSINNDGIT</sequence>
<organism evidence="2">
    <name type="scientific">Escherichia coli</name>
    <dbReference type="NCBI Taxonomy" id="562"/>
    <lineage>
        <taxon>Bacteria</taxon>
        <taxon>Pseudomonadati</taxon>
        <taxon>Pseudomonadota</taxon>
        <taxon>Gammaproteobacteria</taxon>
        <taxon>Enterobacterales</taxon>
        <taxon>Enterobacteriaceae</taxon>
        <taxon>Escherichia</taxon>
    </lineage>
</organism>
<evidence type="ECO:0000313" key="2">
    <source>
        <dbReference type="EMBL" id="MSL41553.1"/>
    </source>
</evidence>